<evidence type="ECO:0000313" key="3">
    <source>
        <dbReference type="Proteomes" id="UP000679722"/>
    </source>
</evidence>
<name>A0ABS5HBU5_9GAMM</name>
<evidence type="ECO:0000256" key="1">
    <source>
        <dbReference type="SAM" id="Phobius"/>
    </source>
</evidence>
<keyword evidence="3" id="KW-1185">Reference proteome</keyword>
<comment type="caution">
    <text evidence="2">The sequence shown here is derived from an EMBL/GenBank/DDBJ whole genome shotgun (WGS) entry which is preliminary data.</text>
</comment>
<reference evidence="3" key="1">
    <citation type="submission" date="2023-07" db="EMBL/GenBank/DDBJ databases">
        <title>Marinomonas vulgaris A79, complete genome.</title>
        <authorList>
            <person name="Ying J.-J."/>
        </authorList>
    </citation>
    <scope>NUCLEOTIDE SEQUENCE [LARGE SCALE GENOMIC DNA]</scope>
    <source>
        <strain evidence="3">A79</strain>
    </source>
</reference>
<sequence>MNTTSRFQTLLGKAVIYCIFIACGVVFLLFGIQHFGAKYAERAFLKQLEQSGLTPLVHYEKVHFDPFTLTPSFEQVRVGNPEAPWLHFARIAFNSYPLTHPNLDISFWVQESAIEEVSRDTGRLMRAAGIDTLLAKGTFSSQTEGQAVNTHFDLIIKDVGKVSLSSHINLLNDAINLPELRSDLLASIALGQPEAMLNLYGDDIELSSLSARYDEAGLVAHLLPAQPMSARATQAQKDAFAFGSQMLGLAPANSPEAKHIATTLTDFLADPQTIRLAVTPDTAVSLTQLARYASEGRLYQTSQMNLSVQAANPQ</sequence>
<dbReference type="RefSeq" id="WP_211536478.1">
    <property type="nucleotide sequence ID" value="NZ_JAGSSV010000009.1"/>
</dbReference>
<evidence type="ECO:0000313" key="2">
    <source>
        <dbReference type="EMBL" id="MBR7889137.1"/>
    </source>
</evidence>
<gene>
    <name evidence="2" type="ORF">J9B83_09305</name>
</gene>
<dbReference type="Proteomes" id="UP000679722">
    <property type="component" value="Unassembled WGS sequence"/>
</dbReference>
<keyword evidence="1" id="KW-0812">Transmembrane</keyword>
<accession>A0ABS5HBU5</accession>
<feature type="transmembrane region" description="Helical" evidence="1">
    <location>
        <begin position="14"/>
        <end position="32"/>
    </location>
</feature>
<keyword evidence="1" id="KW-1133">Transmembrane helix</keyword>
<protein>
    <recommendedName>
        <fullName evidence="4">DUF2125 domain-containing protein</fullName>
    </recommendedName>
</protein>
<keyword evidence="1" id="KW-0472">Membrane</keyword>
<proteinExistence type="predicted"/>
<evidence type="ECO:0008006" key="4">
    <source>
        <dbReference type="Google" id="ProtNLM"/>
    </source>
</evidence>
<dbReference type="EMBL" id="JAGSSV010000009">
    <property type="protein sequence ID" value="MBR7889137.1"/>
    <property type="molecule type" value="Genomic_DNA"/>
</dbReference>
<organism evidence="2 3">
    <name type="scientific">Marinomonas vulgaris</name>
    <dbReference type="NCBI Taxonomy" id="2823372"/>
    <lineage>
        <taxon>Bacteria</taxon>
        <taxon>Pseudomonadati</taxon>
        <taxon>Pseudomonadota</taxon>
        <taxon>Gammaproteobacteria</taxon>
        <taxon>Oceanospirillales</taxon>
        <taxon>Oceanospirillaceae</taxon>
        <taxon>Marinomonas</taxon>
    </lineage>
</organism>